<feature type="domain" description="Response regulatory" evidence="2">
    <location>
        <begin position="7"/>
        <end position="136"/>
    </location>
</feature>
<keyword evidence="4" id="KW-1185">Reference proteome</keyword>
<dbReference type="InterPro" id="IPR001789">
    <property type="entry name" value="Sig_transdc_resp-reg_receiver"/>
</dbReference>
<sequence>MGNKLLKILIVEDDYQLAFNWKQALDEYGYYVDAVSNAADARRTFSNNYDCYIIDLFHVENNQILPEGGISLLSEIKKNKFTRELPPLVIAITGYYHEGSSTSVSTQQIVKNLGASLLLKKPVKPDRFHEVIKVWLEDPYFEDKIEK</sequence>
<proteinExistence type="predicted"/>
<evidence type="ECO:0000313" key="3">
    <source>
        <dbReference type="EMBL" id="MDN5213013.1"/>
    </source>
</evidence>
<dbReference type="EMBL" id="JAUJEB010000001">
    <property type="protein sequence ID" value="MDN5213013.1"/>
    <property type="molecule type" value="Genomic_DNA"/>
</dbReference>
<reference evidence="3" key="1">
    <citation type="submission" date="2023-06" db="EMBL/GenBank/DDBJ databases">
        <title>Genomic of Agaribacillus aureum.</title>
        <authorList>
            <person name="Wang G."/>
        </authorList>
    </citation>
    <scope>NUCLEOTIDE SEQUENCE</scope>
    <source>
        <strain evidence="3">BMA12</strain>
    </source>
</reference>
<dbReference type="Proteomes" id="UP001172083">
    <property type="component" value="Unassembled WGS sequence"/>
</dbReference>
<organism evidence="3 4">
    <name type="scientific">Agaribacillus aureus</name>
    <dbReference type="NCBI Taxonomy" id="3051825"/>
    <lineage>
        <taxon>Bacteria</taxon>
        <taxon>Pseudomonadati</taxon>
        <taxon>Bacteroidota</taxon>
        <taxon>Cytophagia</taxon>
        <taxon>Cytophagales</taxon>
        <taxon>Splendidivirgaceae</taxon>
        <taxon>Agaribacillus</taxon>
    </lineage>
</organism>
<name>A0ABT8L5L2_9BACT</name>
<dbReference type="SMART" id="SM00448">
    <property type="entry name" value="REC"/>
    <property type="match status" value="1"/>
</dbReference>
<accession>A0ABT8L5L2</accession>
<dbReference type="SUPFAM" id="SSF52172">
    <property type="entry name" value="CheY-like"/>
    <property type="match status" value="1"/>
</dbReference>
<gene>
    <name evidence="3" type="ORF">QQ020_13180</name>
</gene>
<evidence type="ECO:0000259" key="2">
    <source>
        <dbReference type="PROSITE" id="PS50110"/>
    </source>
</evidence>
<protein>
    <submittedName>
        <fullName evidence="3">Response regulator</fullName>
    </submittedName>
</protein>
<dbReference type="PROSITE" id="PS50110">
    <property type="entry name" value="RESPONSE_REGULATORY"/>
    <property type="match status" value="1"/>
</dbReference>
<dbReference type="Pfam" id="PF00072">
    <property type="entry name" value="Response_reg"/>
    <property type="match status" value="1"/>
</dbReference>
<keyword evidence="1" id="KW-0597">Phosphoprotein</keyword>
<dbReference type="Gene3D" id="3.40.50.2300">
    <property type="match status" value="1"/>
</dbReference>
<feature type="modified residue" description="4-aspartylphosphate" evidence="1">
    <location>
        <position position="55"/>
    </location>
</feature>
<evidence type="ECO:0000313" key="4">
    <source>
        <dbReference type="Proteomes" id="UP001172083"/>
    </source>
</evidence>
<dbReference type="InterPro" id="IPR011006">
    <property type="entry name" value="CheY-like_superfamily"/>
</dbReference>
<dbReference type="CDD" id="cd00156">
    <property type="entry name" value="REC"/>
    <property type="match status" value="1"/>
</dbReference>
<evidence type="ECO:0000256" key="1">
    <source>
        <dbReference type="PROSITE-ProRule" id="PRU00169"/>
    </source>
</evidence>
<comment type="caution">
    <text evidence="3">The sequence shown here is derived from an EMBL/GenBank/DDBJ whole genome shotgun (WGS) entry which is preliminary data.</text>
</comment>
<dbReference type="RefSeq" id="WP_346758329.1">
    <property type="nucleotide sequence ID" value="NZ_JAUJEB010000001.1"/>
</dbReference>